<dbReference type="InterPro" id="IPR018060">
    <property type="entry name" value="HTH_AraC"/>
</dbReference>
<feature type="domain" description="Response regulatory" evidence="16">
    <location>
        <begin position="775"/>
        <end position="890"/>
    </location>
</feature>
<dbReference type="PROSITE" id="PS50110">
    <property type="entry name" value="RESPONSE_REGULATORY"/>
    <property type="match status" value="1"/>
</dbReference>
<dbReference type="Gene3D" id="2.130.10.10">
    <property type="entry name" value="YVTN repeat-like/Quinoprotein amine dehydrogenase"/>
    <property type="match status" value="1"/>
</dbReference>
<dbReference type="InterPro" id="IPR005467">
    <property type="entry name" value="His_kinase_dom"/>
</dbReference>
<dbReference type="InterPro" id="IPR036890">
    <property type="entry name" value="HATPase_C_sf"/>
</dbReference>
<gene>
    <name evidence="17" type="ORF">IC229_34365</name>
</gene>
<dbReference type="SUPFAM" id="SSF63829">
    <property type="entry name" value="Calcium-dependent phosphotriesterase"/>
    <property type="match status" value="2"/>
</dbReference>
<evidence type="ECO:0000259" key="14">
    <source>
        <dbReference type="PROSITE" id="PS01124"/>
    </source>
</evidence>
<keyword evidence="18" id="KW-1185">Reference proteome</keyword>
<dbReference type="SMART" id="SM00448">
    <property type="entry name" value="REC"/>
    <property type="match status" value="1"/>
</dbReference>
<dbReference type="InterPro" id="IPR018062">
    <property type="entry name" value="HTH_AraC-typ_CS"/>
</dbReference>
<dbReference type="Gene3D" id="2.60.40.10">
    <property type="entry name" value="Immunoglobulins"/>
    <property type="match status" value="1"/>
</dbReference>
<evidence type="ECO:0000256" key="11">
    <source>
        <dbReference type="ARBA" id="ARBA00023163"/>
    </source>
</evidence>
<feature type="domain" description="Histidine kinase" evidence="15">
    <location>
        <begin position="516"/>
        <end position="731"/>
    </location>
</feature>
<keyword evidence="6" id="KW-0418">Kinase</keyword>
<dbReference type="InterPro" id="IPR015943">
    <property type="entry name" value="WD40/YVTN_repeat-like_dom_sf"/>
</dbReference>
<dbReference type="CDD" id="cd17574">
    <property type="entry name" value="REC_OmpR"/>
    <property type="match status" value="1"/>
</dbReference>
<sequence length="1025" mass="115005">MSRINPIVVALLLLMGLGQYPLQAQQVMPRLIRQIAKPPTLDPLTNGMAEDATGTIWLATANGVTSFDGRRFQTYHDPDLPQGDFYYDVMPSPDGRIWCKPKTGNTLTYIDRQANRMVRLPDSTPLVKQYLAEIGCNYVYVDAEGFLWVGLRGRGLLRVNPRTYAVDHVITEKLHVRWITQDRRGLIWFTTVQGVYNYDPATRQSAYYGFNALYPAQSLSEFYTLGIKARPDGTIVVGLDNQINLITPATGAVGRVSLIPSTHVFSVQEIFDFHLDSQGNTYFLTHNGVFRYRPQGQMQRVEFNSPMHPIQSIHTSQARGTNRLWISWGASLCEYDLNQVRAVPALNLLDVFIDGIRLETSTTDQRLERDSLGHPTLRVWDADSLTLRFAPRVTPQPARFRYRLLGTGQPWQVVTGVDVTVGYDLSPGSYRLQVNQRAAAGVWSEAMATLTIEVNAPVWKKAWFWALILLMSGGLAYWAFQSWHRRQQLRQQLTRREFEAATLRQVDELKTRFFANITHEFRTPLTLILAPTQQLQQAYPQPDAQRALRSIEKNAYQLLELINQLLDLSRLESKAMAVNESRGEPGPVVGGILQSFQGQAEAKQITLRYQHELPGDYWFDQNKLERIVYNLVANALKFTPAGGSVQVALRAMDSGVQISVADTGIGIAADQVPHIFDRFFQVDDSSTKQSEGTGIGLSLVHELVVIQGGQIEVRSAVGTGTTFVVQLPYRSVPPATSPDAPAMPAPPPTAAESLSARADYENQPLPTDRADSQPVVLLVEDNDELADFILRSLPPLYQTYRAANGADGIEQALALVPDLILSDVLMPLMDGFEMTRRLKTDQRTNHIPIVLLTAKAAVDSLLQGLSLGADDYLTKPFLVSELQLRVRNRLERQQRQRDRLKTQLNTLPGPAQEPGIEGEPDPFMEQIYRILDSKLDDSSFGAEELAIQVGMSRGHLYRKLKALTDLSVNEVIRNYRLNRASEYLRLGRPIAETGYLVGFESPSYFTKCFRELYGLPPSDYSARPN</sequence>
<dbReference type="InterPro" id="IPR036097">
    <property type="entry name" value="HisK_dim/P_sf"/>
</dbReference>
<dbReference type="Gene3D" id="3.30.565.10">
    <property type="entry name" value="Histidine kinase-like ATPase, C-terminal domain"/>
    <property type="match status" value="1"/>
</dbReference>
<dbReference type="PANTHER" id="PTHR43547:SF2">
    <property type="entry name" value="HYBRID SIGNAL TRANSDUCTION HISTIDINE KINASE C"/>
    <property type="match status" value="1"/>
</dbReference>
<dbReference type="SMART" id="SM00342">
    <property type="entry name" value="HTH_ARAC"/>
    <property type="match status" value="1"/>
</dbReference>
<evidence type="ECO:0000256" key="8">
    <source>
        <dbReference type="ARBA" id="ARBA00023012"/>
    </source>
</evidence>
<evidence type="ECO:0000256" key="4">
    <source>
        <dbReference type="ARBA" id="ARBA00022679"/>
    </source>
</evidence>
<dbReference type="InterPro" id="IPR001789">
    <property type="entry name" value="Sig_transdc_resp-reg_receiver"/>
</dbReference>
<dbReference type="PROSITE" id="PS00041">
    <property type="entry name" value="HTH_ARAC_FAMILY_1"/>
    <property type="match status" value="1"/>
</dbReference>
<organism evidence="17 18">
    <name type="scientific">Spirosoma profusum</name>
    <dbReference type="NCBI Taxonomy" id="2771354"/>
    <lineage>
        <taxon>Bacteria</taxon>
        <taxon>Pseudomonadati</taxon>
        <taxon>Bacteroidota</taxon>
        <taxon>Cytophagia</taxon>
        <taxon>Cytophagales</taxon>
        <taxon>Cytophagaceae</taxon>
        <taxon>Spirosoma</taxon>
    </lineage>
</organism>
<dbReference type="GO" id="GO:0043565">
    <property type="term" value="F:sequence-specific DNA binding"/>
    <property type="evidence" value="ECO:0007669"/>
    <property type="project" value="InterPro"/>
</dbReference>
<dbReference type="RefSeq" id="WP_190893463.1">
    <property type="nucleotide sequence ID" value="NZ_JACWZY010000069.1"/>
</dbReference>
<dbReference type="Gene3D" id="1.10.287.130">
    <property type="match status" value="1"/>
</dbReference>
<evidence type="ECO:0000256" key="12">
    <source>
        <dbReference type="PROSITE-ProRule" id="PRU00169"/>
    </source>
</evidence>
<reference evidence="17" key="1">
    <citation type="submission" date="2020-09" db="EMBL/GenBank/DDBJ databases">
        <authorList>
            <person name="Kim M.K."/>
        </authorList>
    </citation>
    <scope>NUCLEOTIDE SEQUENCE</scope>
    <source>
        <strain evidence="17">BT702</strain>
    </source>
</reference>
<evidence type="ECO:0000256" key="13">
    <source>
        <dbReference type="SAM" id="MobiDB-lite"/>
    </source>
</evidence>
<dbReference type="SUPFAM" id="SSF47384">
    <property type="entry name" value="Homodimeric domain of signal transducing histidine kinase"/>
    <property type="match status" value="1"/>
</dbReference>
<evidence type="ECO:0000256" key="10">
    <source>
        <dbReference type="ARBA" id="ARBA00023125"/>
    </source>
</evidence>
<dbReference type="SMART" id="SM00388">
    <property type="entry name" value="HisKA"/>
    <property type="match status" value="1"/>
</dbReference>
<dbReference type="SMART" id="SM00387">
    <property type="entry name" value="HATPase_c"/>
    <property type="match status" value="1"/>
</dbReference>
<dbReference type="Gene3D" id="3.40.50.2300">
    <property type="match status" value="1"/>
</dbReference>
<dbReference type="InterPro" id="IPR011006">
    <property type="entry name" value="CheY-like_superfamily"/>
</dbReference>
<keyword evidence="9" id="KW-0805">Transcription regulation</keyword>
<keyword evidence="4" id="KW-0808">Transferase</keyword>
<dbReference type="PROSITE" id="PS01124">
    <property type="entry name" value="HTH_ARAC_FAMILY_2"/>
    <property type="match status" value="1"/>
</dbReference>
<dbReference type="InterPro" id="IPR003594">
    <property type="entry name" value="HATPase_dom"/>
</dbReference>
<dbReference type="AlphaFoldDB" id="A0A927GAQ6"/>
<dbReference type="GO" id="GO:0000155">
    <property type="term" value="F:phosphorelay sensor kinase activity"/>
    <property type="evidence" value="ECO:0007669"/>
    <property type="project" value="InterPro"/>
</dbReference>
<dbReference type="GO" id="GO:0005524">
    <property type="term" value="F:ATP binding"/>
    <property type="evidence" value="ECO:0007669"/>
    <property type="project" value="UniProtKB-KW"/>
</dbReference>
<evidence type="ECO:0000259" key="15">
    <source>
        <dbReference type="PROSITE" id="PS50109"/>
    </source>
</evidence>
<keyword evidence="7" id="KW-0067">ATP-binding</keyword>
<accession>A0A927GAQ6</accession>
<keyword evidence="8" id="KW-0902">Two-component regulatory system</keyword>
<dbReference type="SUPFAM" id="SSF55874">
    <property type="entry name" value="ATPase domain of HSP90 chaperone/DNA topoisomerase II/histidine kinase"/>
    <property type="match status" value="1"/>
</dbReference>
<dbReference type="InterPro" id="IPR003661">
    <property type="entry name" value="HisK_dim/P_dom"/>
</dbReference>
<name>A0A927GAQ6_9BACT</name>
<dbReference type="Pfam" id="PF00512">
    <property type="entry name" value="HisKA"/>
    <property type="match status" value="1"/>
</dbReference>
<evidence type="ECO:0000256" key="2">
    <source>
        <dbReference type="ARBA" id="ARBA00012438"/>
    </source>
</evidence>
<feature type="region of interest" description="Disordered" evidence="13">
    <location>
        <begin position="735"/>
        <end position="755"/>
    </location>
</feature>
<keyword evidence="3 12" id="KW-0597">Phosphoprotein</keyword>
<dbReference type="GO" id="GO:0003700">
    <property type="term" value="F:DNA-binding transcription factor activity"/>
    <property type="evidence" value="ECO:0007669"/>
    <property type="project" value="InterPro"/>
</dbReference>
<dbReference type="Proteomes" id="UP000598820">
    <property type="component" value="Unassembled WGS sequence"/>
</dbReference>
<dbReference type="SUPFAM" id="SSF46689">
    <property type="entry name" value="Homeodomain-like"/>
    <property type="match status" value="1"/>
</dbReference>
<evidence type="ECO:0000313" key="17">
    <source>
        <dbReference type="EMBL" id="MBD2705742.1"/>
    </source>
</evidence>
<dbReference type="InterPro" id="IPR004358">
    <property type="entry name" value="Sig_transdc_His_kin-like_C"/>
</dbReference>
<evidence type="ECO:0000256" key="1">
    <source>
        <dbReference type="ARBA" id="ARBA00000085"/>
    </source>
</evidence>
<dbReference type="InterPro" id="IPR009057">
    <property type="entry name" value="Homeodomain-like_sf"/>
</dbReference>
<dbReference type="PANTHER" id="PTHR43547">
    <property type="entry name" value="TWO-COMPONENT HISTIDINE KINASE"/>
    <property type="match status" value="1"/>
</dbReference>
<dbReference type="Pfam" id="PF02518">
    <property type="entry name" value="HATPase_c"/>
    <property type="match status" value="1"/>
</dbReference>
<dbReference type="Pfam" id="PF00072">
    <property type="entry name" value="Response_reg"/>
    <property type="match status" value="1"/>
</dbReference>
<comment type="catalytic activity">
    <reaction evidence="1">
        <text>ATP + protein L-histidine = ADP + protein N-phospho-L-histidine.</text>
        <dbReference type="EC" id="2.7.13.3"/>
    </reaction>
</comment>
<dbReference type="EC" id="2.7.13.3" evidence="2"/>
<evidence type="ECO:0000256" key="9">
    <source>
        <dbReference type="ARBA" id="ARBA00023015"/>
    </source>
</evidence>
<dbReference type="SUPFAM" id="SSF52172">
    <property type="entry name" value="CheY-like"/>
    <property type="match status" value="1"/>
</dbReference>
<dbReference type="Pfam" id="PF12833">
    <property type="entry name" value="HTH_18"/>
    <property type="match status" value="1"/>
</dbReference>
<feature type="modified residue" description="4-aspartylphosphate" evidence="12">
    <location>
        <position position="823"/>
    </location>
</feature>
<evidence type="ECO:0000256" key="5">
    <source>
        <dbReference type="ARBA" id="ARBA00022741"/>
    </source>
</evidence>
<evidence type="ECO:0000313" key="18">
    <source>
        <dbReference type="Proteomes" id="UP000598820"/>
    </source>
</evidence>
<dbReference type="CDD" id="cd00082">
    <property type="entry name" value="HisKA"/>
    <property type="match status" value="1"/>
</dbReference>
<evidence type="ECO:0000256" key="3">
    <source>
        <dbReference type="ARBA" id="ARBA00022553"/>
    </source>
</evidence>
<dbReference type="PRINTS" id="PR00344">
    <property type="entry name" value="BCTRLSENSOR"/>
</dbReference>
<protein>
    <recommendedName>
        <fullName evidence="2">histidine kinase</fullName>
        <ecNumber evidence="2">2.7.13.3</ecNumber>
    </recommendedName>
</protein>
<evidence type="ECO:0000259" key="16">
    <source>
        <dbReference type="PROSITE" id="PS50110"/>
    </source>
</evidence>
<dbReference type="PROSITE" id="PS50109">
    <property type="entry name" value="HIS_KIN"/>
    <property type="match status" value="1"/>
</dbReference>
<comment type="caution">
    <text evidence="17">The sequence shown here is derived from an EMBL/GenBank/DDBJ whole genome shotgun (WGS) entry which is preliminary data.</text>
</comment>
<dbReference type="Gene3D" id="1.10.10.60">
    <property type="entry name" value="Homeodomain-like"/>
    <property type="match status" value="1"/>
</dbReference>
<feature type="domain" description="HTH araC/xylS-type" evidence="14">
    <location>
        <begin position="925"/>
        <end position="1023"/>
    </location>
</feature>
<evidence type="ECO:0000256" key="6">
    <source>
        <dbReference type="ARBA" id="ARBA00022777"/>
    </source>
</evidence>
<dbReference type="InterPro" id="IPR013783">
    <property type="entry name" value="Ig-like_fold"/>
</dbReference>
<proteinExistence type="predicted"/>
<dbReference type="FunFam" id="1.10.287.130:FF:000045">
    <property type="entry name" value="Two-component system sensor histidine kinase/response regulator"/>
    <property type="match status" value="1"/>
</dbReference>
<keyword evidence="11" id="KW-0804">Transcription</keyword>
<dbReference type="FunFam" id="3.30.565.10:FF:000037">
    <property type="entry name" value="Hybrid sensor histidine kinase/response regulator"/>
    <property type="match status" value="1"/>
</dbReference>
<dbReference type="EMBL" id="JACWZY010000069">
    <property type="protein sequence ID" value="MBD2705742.1"/>
    <property type="molecule type" value="Genomic_DNA"/>
</dbReference>
<keyword evidence="5" id="KW-0547">Nucleotide-binding</keyword>
<keyword evidence="10" id="KW-0238">DNA-binding</keyword>
<evidence type="ECO:0000256" key="7">
    <source>
        <dbReference type="ARBA" id="ARBA00022840"/>
    </source>
</evidence>